<dbReference type="GO" id="GO:0035673">
    <property type="term" value="F:oligopeptide transmembrane transporter activity"/>
    <property type="evidence" value="ECO:0007669"/>
    <property type="project" value="InterPro"/>
</dbReference>
<keyword evidence="8" id="KW-0472">Membrane</keyword>
<keyword evidence="5" id="KW-0571">Peptide transport</keyword>
<evidence type="ECO:0000256" key="7">
    <source>
        <dbReference type="ARBA" id="ARBA00022989"/>
    </source>
</evidence>
<gene>
    <name evidence="9" type="ORF">BJ554DRAFT_1969</name>
</gene>
<dbReference type="AlphaFoldDB" id="A0A8H8DGT0"/>
<accession>A0A8H8DGT0</accession>
<dbReference type="InterPro" id="IPR004813">
    <property type="entry name" value="OPT"/>
</dbReference>
<evidence type="ECO:0000256" key="6">
    <source>
        <dbReference type="ARBA" id="ARBA00022927"/>
    </source>
</evidence>
<feature type="non-terminal residue" evidence="9">
    <location>
        <position position="272"/>
    </location>
</feature>
<feature type="non-terminal residue" evidence="9">
    <location>
        <position position="1"/>
    </location>
</feature>
<keyword evidence="4" id="KW-0812">Transmembrane</keyword>
<evidence type="ECO:0000313" key="9">
    <source>
        <dbReference type="EMBL" id="KAG5457910.1"/>
    </source>
</evidence>
<organism evidence="9 10">
    <name type="scientific">Olpidium bornovanus</name>
    <dbReference type="NCBI Taxonomy" id="278681"/>
    <lineage>
        <taxon>Eukaryota</taxon>
        <taxon>Fungi</taxon>
        <taxon>Fungi incertae sedis</taxon>
        <taxon>Olpidiomycota</taxon>
        <taxon>Olpidiomycotina</taxon>
        <taxon>Olpidiomycetes</taxon>
        <taxon>Olpidiales</taxon>
        <taxon>Olpidiaceae</taxon>
        <taxon>Olpidium</taxon>
    </lineage>
</organism>
<name>A0A8H8DGT0_9FUNG</name>
<dbReference type="PANTHER" id="PTHR22601">
    <property type="entry name" value="ISP4 LIKE PROTEIN"/>
    <property type="match status" value="1"/>
</dbReference>
<protein>
    <submittedName>
        <fullName evidence="9">OPT oligopeptide transporter protein-domain-containing protein</fullName>
    </submittedName>
</protein>
<dbReference type="Pfam" id="PF03169">
    <property type="entry name" value="OPT"/>
    <property type="match status" value="1"/>
</dbReference>
<evidence type="ECO:0000256" key="2">
    <source>
        <dbReference type="ARBA" id="ARBA00008807"/>
    </source>
</evidence>
<evidence type="ECO:0000256" key="5">
    <source>
        <dbReference type="ARBA" id="ARBA00022856"/>
    </source>
</evidence>
<keyword evidence="7" id="KW-1133">Transmembrane helix</keyword>
<keyword evidence="6" id="KW-0653">Protein transport</keyword>
<dbReference type="OrthoDB" id="9986677at2759"/>
<keyword evidence="3" id="KW-0813">Transport</keyword>
<dbReference type="GO" id="GO:0015031">
    <property type="term" value="P:protein transport"/>
    <property type="evidence" value="ECO:0007669"/>
    <property type="project" value="UniProtKB-KW"/>
</dbReference>
<comment type="similarity">
    <text evidence="2">Belongs to the oligopeptide OPT transporter family.</text>
</comment>
<sequence length="272" mass="30031">PPPPQIFFFFFSPPPPPPPGKGSSPPGRVLWWMHQSEVVTGAIQRAHWNNAGTGDTGATESVSIVTSQSFEEHFNGLFEKNHLRYSVETTGFASRLNPPSPAGSFCGTLHQCLSSFTWPPRVLPIRTMADEEAVTCAPHAAREKARERPRVVRFVHEDHSLDADHLDEEAAVDAHLAGIVPETDDPSTAVGTFRTYFLGTFFGVGLGFMNAMFSFKSNPVTISSTMVTIITYPLGHLMARVLLTRKFRTLGFEWTLNPGPFTLKEHVLITLI</sequence>
<proteinExistence type="inferred from homology"/>
<comment type="subcellular location">
    <subcellularLocation>
        <location evidence="1">Membrane</location>
        <topology evidence="1">Multi-pass membrane protein</topology>
    </subcellularLocation>
</comment>
<dbReference type="GO" id="GO:0016020">
    <property type="term" value="C:membrane"/>
    <property type="evidence" value="ECO:0007669"/>
    <property type="project" value="UniProtKB-SubCell"/>
</dbReference>
<dbReference type="EMBL" id="JAEFCI010009282">
    <property type="protein sequence ID" value="KAG5457910.1"/>
    <property type="molecule type" value="Genomic_DNA"/>
</dbReference>
<evidence type="ECO:0000256" key="4">
    <source>
        <dbReference type="ARBA" id="ARBA00022692"/>
    </source>
</evidence>
<dbReference type="Proteomes" id="UP000673691">
    <property type="component" value="Unassembled WGS sequence"/>
</dbReference>
<evidence type="ECO:0000256" key="1">
    <source>
        <dbReference type="ARBA" id="ARBA00004141"/>
    </source>
</evidence>
<comment type="caution">
    <text evidence="9">The sequence shown here is derived from an EMBL/GenBank/DDBJ whole genome shotgun (WGS) entry which is preliminary data.</text>
</comment>
<evidence type="ECO:0000256" key="3">
    <source>
        <dbReference type="ARBA" id="ARBA00022448"/>
    </source>
</evidence>
<reference evidence="9 10" key="1">
    <citation type="journal article" name="Sci. Rep.">
        <title>Genome-scale phylogenetic analyses confirm Olpidium as the closest living zoosporic fungus to the non-flagellated, terrestrial fungi.</title>
        <authorList>
            <person name="Chang Y."/>
            <person name="Rochon D."/>
            <person name="Sekimoto S."/>
            <person name="Wang Y."/>
            <person name="Chovatia M."/>
            <person name="Sandor L."/>
            <person name="Salamov A."/>
            <person name="Grigoriev I.V."/>
            <person name="Stajich J.E."/>
            <person name="Spatafora J.W."/>
        </authorList>
    </citation>
    <scope>NUCLEOTIDE SEQUENCE [LARGE SCALE GENOMIC DNA]</scope>
    <source>
        <strain evidence="9">S191</strain>
    </source>
</reference>
<evidence type="ECO:0000313" key="10">
    <source>
        <dbReference type="Proteomes" id="UP000673691"/>
    </source>
</evidence>
<dbReference type="InterPro" id="IPR004648">
    <property type="entry name" value="Oligpept_transpt"/>
</dbReference>
<evidence type="ECO:0000256" key="8">
    <source>
        <dbReference type="ARBA" id="ARBA00023136"/>
    </source>
</evidence>
<keyword evidence="10" id="KW-1185">Reference proteome</keyword>